<reference evidence="9" key="1">
    <citation type="submission" date="2013-03" db="EMBL/GenBank/DDBJ databases">
        <title>Genome sequence of Chthonomonas calidirosea, the first sequenced genome from the Armatimonadetes phylum (formally candidate division OP10).</title>
        <authorList>
            <person name="Lee K.C.Y."/>
            <person name="Morgan X.C."/>
            <person name="Dunfield P.F."/>
            <person name="Tamas I."/>
            <person name="Houghton K.M."/>
            <person name="Vyssotski M."/>
            <person name="Ryan J.L.J."/>
            <person name="Lagutin K."/>
            <person name="McDonald I.R."/>
            <person name="Stott M.B."/>
        </authorList>
    </citation>
    <scope>NUCLEOTIDE SEQUENCE [LARGE SCALE GENOMIC DNA]</scope>
    <source>
        <strain evidence="9">DSM 23976 / ICMP 18418 / T49</strain>
    </source>
</reference>
<dbReference type="GO" id="GO:0008360">
    <property type="term" value="P:regulation of cell shape"/>
    <property type="evidence" value="ECO:0007669"/>
    <property type="project" value="UniProtKB-KW"/>
</dbReference>
<dbReference type="Pfam" id="PF12836">
    <property type="entry name" value="HHH_3"/>
    <property type="match status" value="1"/>
</dbReference>
<organism evidence="8 9">
    <name type="scientific">Chthonomonas calidirosea (strain DSM 23976 / ICMP 18418 / T49)</name>
    <dbReference type="NCBI Taxonomy" id="1303518"/>
    <lineage>
        <taxon>Bacteria</taxon>
        <taxon>Bacillati</taxon>
        <taxon>Armatimonadota</taxon>
        <taxon>Chthonomonadia</taxon>
        <taxon>Chthonomonadales</taxon>
        <taxon>Chthonomonadaceae</taxon>
        <taxon>Chthonomonas</taxon>
    </lineage>
</organism>
<dbReference type="InterPro" id="IPR012338">
    <property type="entry name" value="Beta-lactam/transpept-like"/>
</dbReference>
<feature type="transmembrane region" description="Helical" evidence="6">
    <location>
        <begin position="309"/>
        <end position="329"/>
    </location>
</feature>
<dbReference type="SUPFAM" id="SSF47781">
    <property type="entry name" value="RuvA domain 2-like"/>
    <property type="match status" value="1"/>
</dbReference>
<evidence type="ECO:0000256" key="2">
    <source>
        <dbReference type="ARBA" id="ARBA00022692"/>
    </source>
</evidence>
<evidence type="ECO:0000256" key="4">
    <source>
        <dbReference type="ARBA" id="ARBA00022989"/>
    </source>
</evidence>
<dbReference type="InterPro" id="IPR010994">
    <property type="entry name" value="RuvA_2-like"/>
</dbReference>
<dbReference type="Proteomes" id="UP000014227">
    <property type="component" value="Chromosome I"/>
</dbReference>
<dbReference type="SUPFAM" id="SSF56601">
    <property type="entry name" value="beta-lactamase/transpeptidase-like"/>
    <property type="match status" value="1"/>
</dbReference>
<evidence type="ECO:0000256" key="6">
    <source>
        <dbReference type="SAM" id="Phobius"/>
    </source>
</evidence>
<feature type="domain" description="Penicillin-binding protein transpeptidase" evidence="7">
    <location>
        <begin position="778"/>
        <end position="1081"/>
    </location>
</feature>
<evidence type="ECO:0000259" key="7">
    <source>
        <dbReference type="Pfam" id="PF00905"/>
    </source>
</evidence>
<dbReference type="InterPro" id="IPR001460">
    <property type="entry name" value="PCN-bd_Tpept"/>
</dbReference>
<gene>
    <name evidence="8" type="ORF">CCALI_00930</name>
</gene>
<dbReference type="GO" id="GO:0005886">
    <property type="term" value="C:plasma membrane"/>
    <property type="evidence" value="ECO:0007669"/>
    <property type="project" value="TreeGrafter"/>
</dbReference>
<dbReference type="EC" id="2.4.1.129" evidence="8"/>
<keyword evidence="3" id="KW-0133">Cell shape</keyword>
<dbReference type="Pfam" id="PF00905">
    <property type="entry name" value="Transpeptidase"/>
    <property type="match status" value="1"/>
</dbReference>
<sequence length="1085" mass="118137">MEGQQSRRRQRLIERRLSLSACVLLLCVFLLVFFARWRAEIPANALLVNQVSADTLALSLNIDLGIAQQIVAYRNTHGGFSSVNELLGIPLFPKAQWPSLAERLSASHLDWHTANTTQFAAVLHIPLFEAARLAAFRDALLAQLSPERVRHLTPSFLIAKATLLDPTTTKPSLKNYLVRRPSTVFWHFWIVAGLLCLLLFLLPPWLRNRGRVFGDPFLVPLALLLSGFGVALLFSLRDPLRDSEDYLHHAYGIFLGVVLLVLCARITPERRRQWLQRYRYLWGLGAALLLLLLWLFGRGPGGVRVTLFGFQPVEIVRLLVVFFLASYLGERAADLAQRTSPQKGWKLPSLSDLGPVVVLFGFTLVLFLVIKDLGPGLLLFGAFILMLMLTTGSNGYLWIGLILTGLGSYIAYHFRIGVFPVRVDMWLHPWRNAHPQGMQLGQALWALGSGGWSGTGLGLGMPRVLPRGEDDLAFVAWSEEAGFIGALLVLLIFYALIARGLAIARRAIHSTDRALACGLTAILIMQVLLILGGVTGLTPLTGISLPFLCYGDSALLSSFVLIGLLLGISATPRRAEEAEPLHPALLSVSKKLELGVAFLLLGVIGLGRLGQTMVVQANRFATYPIYTPDRDGVVRAHYNPRLLAIAERIPRGSIYDRQGRVLATSSSAEILKLVPDRQRAVQLIAQHSRFYPIGPCAASLIGVANPAIGGPSGLEKAYDAVLRGYNHLSDLIQDYRAKDLPGYRPRKGGDLHLTIDAALQTIAYNALAAVADKLSGKGAFVVLQPTTGDVLAAVTLPSFNPNALTPTSYHQMLAGDNGGPLFNRALDGFYPPGSTLKVATAACALDHLPNALHIVVPCNRVATVRWHVGKKVYTRIVHDDPHDPAFGAITMPEAFRVSSNIYFATLATRIGPQMFHDSLQEDMGFSHVPPLADFYADLADLGYGQGRMLASPMEMAMLAASVANEGKRMKPRLVASLKTFRPGARSEEMPPMQVGQAMTAQTAAILQGLMRSVVTNGTAAGIFNDIAEPVAGKTGTAQTGLSGAKPHSWFIGFVQPYAFACVIENGGYGRSAAAIVCRNFLRRLY</sequence>
<proteinExistence type="predicted"/>
<evidence type="ECO:0000256" key="3">
    <source>
        <dbReference type="ARBA" id="ARBA00022960"/>
    </source>
</evidence>
<feature type="transmembrane region" description="Helical" evidence="6">
    <location>
        <begin position="17"/>
        <end position="37"/>
    </location>
</feature>
<feature type="transmembrane region" description="Helical" evidence="6">
    <location>
        <begin position="376"/>
        <end position="399"/>
    </location>
</feature>
<dbReference type="GO" id="GO:0008658">
    <property type="term" value="F:penicillin binding"/>
    <property type="evidence" value="ECO:0007669"/>
    <property type="project" value="InterPro"/>
</dbReference>
<dbReference type="AlphaFoldDB" id="S0EU17"/>
<dbReference type="Gene3D" id="1.10.150.280">
    <property type="entry name" value="AF1531-like domain"/>
    <property type="match status" value="1"/>
</dbReference>
<feature type="transmembrane region" description="Helical" evidence="6">
    <location>
        <begin position="592"/>
        <end position="610"/>
    </location>
</feature>
<dbReference type="eggNOG" id="COG0772">
    <property type="taxonomic scope" value="Bacteria"/>
</dbReference>
<dbReference type="eggNOG" id="COG1555">
    <property type="taxonomic scope" value="Bacteria"/>
</dbReference>
<keyword evidence="5 6" id="KW-0472">Membrane</keyword>
<keyword evidence="8" id="KW-0808">Transferase</keyword>
<dbReference type="PANTHER" id="PTHR30627">
    <property type="entry name" value="PEPTIDOGLYCAN D,D-TRANSPEPTIDASE"/>
    <property type="match status" value="1"/>
</dbReference>
<dbReference type="Pfam" id="PF01098">
    <property type="entry name" value="FTSW_RODA_SPOVE"/>
    <property type="match status" value="1"/>
</dbReference>
<dbReference type="STRING" id="454171.CP488_00225"/>
<dbReference type="Gene3D" id="3.40.710.10">
    <property type="entry name" value="DD-peptidase/beta-lactamase superfamily"/>
    <property type="match status" value="1"/>
</dbReference>
<dbReference type="PATRIC" id="fig|1303518.3.peg.942"/>
<keyword evidence="4 6" id="KW-1133">Transmembrane helix</keyword>
<name>S0EU17_CHTCT</name>
<dbReference type="EMBL" id="HF951689">
    <property type="protein sequence ID" value="CCW34752.1"/>
    <property type="molecule type" value="Genomic_DNA"/>
</dbReference>
<dbReference type="InParanoid" id="S0EU17"/>
<dbReference type="KEGG" id="ccz:CCALI_00930"/>
<accession>S0EU17</accession>
<dbReference type="InterPro" id="IPR001182">
    <property type="entry name" value="FtsW/RodA"/>
</dbReference>
<feature type="transmembrane region" description="Helical" evidence="6">
    <location>
        <begin position="481"/>
        <end position="502"/>
    </location>
</feature>
<dbReference type="OrthoDB" id="9766847at2"/>
<dbReference type="RefSeq" id="WP_016482306.1">
    <property type="nucleotide sequence ID" value="NC_021487.1"/>
</dbReference>
<feature type="transmembrane region" description="Helical" evidence="6">
    <location>
        <begin position="248"/>
        <end position="268"/>
    </location>
</feature>
<dbReference type="eggNOG" id="COG0768">
    <property type="taxonomic scope" value="Bacteria"/>
</dbReference>
<dbReference type="InterPro" id="IPR050515">
    <property type="entry name" value="Beta-lactam/transpept"/>
</dbReference>
<dbReference type="GO" id="GO:0051301">
    <property type="term" value="P:cell division"/>
    <property type="evidence" value="ECO:0007669"/>
    <property type="project" value="InterPro"/>
</dbReference>
<keyword evidence="2 6" id="KW-0812">Transmembrane</keyword>
<feature type="transmembrane region" description="Helical" evidence="6">
    <location>
        <begin position="217"/>
        <end position="236"/>
    </location>
</feature>
<feature type="transmembrane region" description="Helical" evidence="6">
    <location>
        <begin position="184"/>
        <end position="205"/>
    </location>
</feature>
<feature type="transmembrane region" description="Helical" evidence="6">
    <location>
        <begin position="350"/>
        <end position="370"/>
    </location>
</feature>
<feature type="transmembrane region" description="Helical" evidence="6">
    <location>
        <begin position="554"/>
        <end position="571"/>
    </location>
</feature>
<evidence type="ECO:0000256" key="5">
    <source>
        <dbReference type="ARBA" id="ARBA00023136"/>
    </source>
</evidence>
<feature type="transmembrane region" description="Helical" evidence="6">
    <location>
        <begin position="280"/>
        <end position="297"/>
    </location>
</feature>
<keyword evidence="9" id="KW-1185">Reference proteome</keyword>
<keyword evidence="8" id="KW-0328">Glycosyltransferase</keyword>
<evidence type="ECO:0000313" key="8">
    <source>
        <dbReference type="EMBL" id="CCW34752.1"/>
    </source>
</evidence>
<dbReference type="GO" id="GO:0071555">
    <property type="term" value="P:cell wall organization"/>
    <property type="evidence" value="ECO:0007669"/>
    <property type="project" value="TreeGrafter"/>
</dbReference>
<protein>
    <submittedName>
        <fullName evidence="8">Cell elongation-specific peptidoglycan biosynthesis regulator RodA/cell elongation-specific peptidoglycan D,D-transpeptidase</fullName>
        <ecNumber evidence="8">2.4.1.129</ecNumber>
    </submittedName>
</protein>
<dbReference type="HOGENOM" id="CLU_285408_0_0_0"/>
<dbReference type="Gene3D" id="3.90.1310.10">
    <property type="entry name" value="Penicillin-binding protein 2a (Domain 2)"/>
    <property type="match status" value="1"/>
</dbReference>
<comment type="subcellular location">
    <subcellularLocation>
        <location evidence="1">Membrane</location>
        <topology evidence="1">Multi-pass membrane protein</topology>
    </subcellularLocation>
</comment>
<evidence type="ECO:0000256" key="1">
    <source>
        <dbReference type="ARBA" id="ARBA00004141"/>
    </source>
</evidence>
<feature type="transmembrane region" description="Helical" evidence="6">
    <location>
        <begin position="514"/>
        <end position="534"/>
    </location>
</feature>
<dbReference type="GO" id="GO:0016757">
    <property type="term" value="F:glycosyltransferase activity"/>
    <property type="evidence" value="ECO:0007669"/>
    <property type="project" value="UniProtKB-KW"/>
</dbReference>
<evidence type="ECO:0000313" key="9">
    <source>
        <dbReference type="Proteomes" id="UP000014227"/>
    </source>
</evidence>